<organism evidence="2 3">
    <name type="scientific">Plakobranchus ocellatus</name>
    <dbReference type="NCBI Taxonomy" id="259542"/>
    <lineage>
        <taxon>Eukaryota</taxon>
        <taxon>Metazoa</taxon>
        <taxon>Spiralia</taxon>
        <taxon>Lophotrochozoa</taxon>
        <taxon>Mollusca</taxon>
        <taxon>Gastropoda</taxon>
        <taxon>Heterobranchia</taxon>
        <taxon>Euthyneura</taxon>
        <taxon>Panpulmonata</taxon>
        <taxon>Sacoglossa</taxon>
        <taxon>Placobranchoidea</taxon>
        <taxon>Plakobranchidae</taxon>
        <taxon>Plakobranchus</taxon>
    </lineage>
</organism>
<evidence type="ECO:0000313" key="2">
    <source>
        <dbReference type="EMBL" id="GFO45432.1"/>
    </source>
</evidence>
<proteinExistence type="predicted"/>
<comment type="caution">
    <text evidence="2">The sequence shown here is derived from an EMBL/GenBank/DDBJ whole genome shotgun (WGS) entry which is preliminary data.</text>
</comment>
<dbReference type="Proteomes" id="UP000735302">
    <property type="component" value="Unassembled WGS sequence"/>
</dbReference>
<gene>
    <name evidence="2" type="ORF">PoB_007193700</name>
</gene>
<dbReference type="AlphaFoldDB" id="A0AAV4DME0"/>
<accession>A0AAV4DME0</accession>
<evidence type="ECO:0000313" key="3">
    <source>
        <dbReference type="Proteomes" id="UP000735302"/>
    </source>
</evidence>
<reference evidence="2 3" key="1">
    <citation type="journal article" date="2021" name="Elife">
        <title>Chloroplast acquisition without the gene transfer in kleptoplastic sea slugs, Plakobranchus ocellatus.</title>
        <authorList>
            <person name="Maeda T."/>
            <person name="Takahashi S."/>
            <person name="Yoshida T."/>
            <person name="Shimamura S."/>
            <person name="Takaki Y."/>
            <person name="Nagai Y."/>
            <person name="Toyoda A."/>
            <person name="Suzuki Y."/>
            <person name="Arimoto A."/>
            <person name="Ishii H."/>
            <person name="Satoh N."/>
            <person name="Nishiyama T."/>
            <person name="Hasebe M."/>
            <person name="Maruyama T."/>
            <person name="Minagawa J."/>
            <person name="Obokata J."/>
            <person name="Shigenobu S."/>
        </authorList>
    </citation>
    <scope>NUCLEOTIDE SEQUENCE [LARGE SCALE GENOMIC DNA]</scope>
</reference>
<feature type="region of interest" description="Disordered" evidence="1">
    <location>
        <begin position="76"/>
        <end position="109"/>
    </location>
</feature>
<feature type="compositionally biased region" description="Polar residues" evidence="1">
    <location>
        <begin position="90"/>
        <end position="101"/>
    </location>
</feature>
<dbReference type="EMBL" id="BLXT01008059">
    <property type="protein sequence ID" value="GFO45432.1"/>
    <property type="molecule type" value="Genomic_DNA"/>
</dbReference>
<name>A0AAV4DME0_9GAST</name>
<protein>
    <submittedName>
        <fullName evidence="2">Uncharacterized protein</fullName>
    </submittedName>
</protein>
<keyword evidence="3" id="KW-1185">Reference proteome</keyword>
<evidence type="ECO:0000256" key="1">
    <source>
        <dbReference type="SAM" id="MobiDB-lite"/>
    </source>
</evidence>
<sequence>MITINEAEMNRTKALDLTSFIISSSVNMDVRLQVRSRTPSKGISHFPVFVQRVSISFLGDTSIVMQIHEQSMVVFGDKPNKGSGTRGASHPNSQMISQLTMARTYRPSR</sequence>